<dbReference type="Pfam" id="PF23023">
    <property type="entry name" value="Anti-Pycsar_Apyc1"/>
    <property type="match status" value="1"/>
</dbReference>
<keyword evidence="2" id="KW-0732">Signal</keyword>
<organism evidence="3 4">
    <name type="scientific">Vitreoscilla massiliensis</name>
    <dbReference type="NCBI Taxonomy" id="1689272"/>
    <lineage>
        <taxon>Bacteria</taxon>
        <taxon>Pseudomonadati</taxon>
        <taxon>Pseudomonadota</taxon>
        <taxon>Betaproteobacteria</taxon>
        <taxon>Neisseriales</taxon>
        <taxon>Neisseriaceae</taxon>
        <taxon>Vitreoscilla</taxon>
    </lineage>
</organism>
<dbReference type="PANTHER" id="PTHR46018:SF2">
    <property type="entry name" value="ZINC PHOSPHODIESTERASE ELAC PROTEIN 1"/>
    <property type="match status" value="1"/>
</dbReference>
<evidence type="ECO:0000256" key="2">
    <source>
        <dbReference type="SAM" id="SignalP"/>
    </source>
</evidence>
<dbReference type="RefSeq" id="WP_058356363.1">
    <property type="nucleotide sequence ID" value="NZ_CABKVG010000009.1"/>
</dbReference>
<dbReference type="CDD" id="cd07719">
    <property type="entry name" value="arylsulfatase_AtsA-like_MBL-fold"/>
    <property type="match status" value="1"/>
</dbReference>
<protein>
    <submittedName>
        <fullName evidence="3">MBL fold metallo-hydrolase</fullName>
    </submittedName>
</protein>
<dbReference type="Gene3D" id="3.60.15.10">
    <property type="entry name" value="Ribonuclease Z/Hydroxyacylglutathione hydrolase-like"/>
    <property type="match status" value="1"/>
</dbReference>
<feature type="chain" id="PRO_5046997235" evidence="2">
    <location>
        <begin position="25"/>
        <end position="331"/>
    </location>
</feature>
<evidence type="ECO:0000256" key="1">
    <source>
        <dbReference type="ARBA" id="ARBA00022801"/>
    </source>
</evidence>
<dbReference type="InterPro" id="IPR044094">
    <property type="entry name" value="AtsA-like_MBL-fold"/>
</dbReference>
<dbReference type="SUPFAM" id="SSF56281">
    <property type="entry name" value="Metallo-hydrolase/oxidoreductase"/>
    <property type="match status" value="1"/>
</dbReference>
<feature type="signal peptide" evidence="2">
    <location>
        <begin position="1"/>
        <end position="24"/>
    </location>
</feature>
<gene>
    <name evidence="3" type="ORF">LVJ82_11990</name>
</gene>
<dbReference type="PANTHER" id="PTHR46018">
    <property type="entry name" value="ZINC PHOSPHODIESTERASE ELAC PROTEIN 1"/>
    <property type="match status" value="1"/>
</dbReference>
<keyword evidence="4" id="KW-1185">Reference proteome</keyword>
<proteinExistence type="predicted"/>
<evidence type="ECO:0000313" key="3">
    <source>
        <dbReference type="EMBL" id="UOO88206.1"/>
    </source>
</evidence>
<keyword evidence="1" id="KW-0378">Hydrolase</keyword>
<name>A0ABY4DYL5_9NEIS</name>
<dbReference type="Proteomes" id="UP000832011">
    <property type="component" value="Chromosome"/>
</dbReference>
<sequence>MKLKTMSISMTLALGLALTSMAGAENVNTAATHSVQAAQNTSAQDNRLVLLGTQGGPRVGVKRANPANLLVINGKKFVVDAGYGVSVQMVKAGYRLQDLDYVFITHMHSDHTLEYGNLFYNAWVTGGLKKPVQVYGPTGMKNMTEAYFKSNEIDINTRMADEDRADPRKLIAVHEIQQLNPVFKQDGIKVTAIKSIHPPFDETYSFKFEFNGKTVVFSGDSAYNEEMVKFAKGADYLVHEVQYEDGIRRLAKKLAGDSQSAEQQYQHFKGSHTNTDELGRLAQAAGVKNLVLTHYVPGDDPLISDKMWEEGVKQFYTGNVVIGKDLTSIDL</sequence>
<dbReference type="EMBL" id="CP091511">
    <property type="protein sequence ID" value="UOO88206.1"/>
    <property type="molecule type" value="Genomic_DNA"/>
</dbReference>
<accession>A0ABY4DYL5</accession>
<evidence type="ECO:0000313" key="4">
    <source>
        <dbReference type="Proteomes" id="UP000832011"/>
    </source>
</evidence>
<reference evidence="3 4" key="1">
    <citation type="journal article" date="2022" name="Res Sq">
        <title>Evolution of multicellular longitudinally dividing oral cavity symbionts (Neisseriaceae).</title>
        <authorList>
            <person name="Nyongesa S."/>
            <person name="Weber P."/>
            <person name="Bernet E."/>
            <person name="Pullido F."/>
            <person name="Nieckarz M."/>
            <person name="Delaby M."/>
            <person name="Nieves C."/>
            <person name="Viehboeck T."/>
            <person name="Krause N."/>
            <person name="Rivera-Millot A."/>
            <person name="Nakamura A."/>
            <person name="Vischer N."/>
            <person name="VanNieuwenhze M."/>
            <person name="Brun Y."/>
            <person name="Cava F."/>
            <person name="Bulgheresi S."/>
            <person name="Veyrier F."/>
        </authorList>
    </citation>
    <scope>NUCLEOTIDE SEQUENCE [LARGE SCALE GENOMIC DNA]</scope>
    <source>
        <strain evidence="3 4">SN4</strain>
    </source>
</reference>
<dbReference type="InterPro" id="IPR036866">
    <property type="entry name" value="RibonucZ/Hydroxyglut_hydro"/>
</dbReference>